<feature type="transmembrane region" description="Helical" evidence="1">
    <location>
        <begin position="88"/>
        <end position="109"/>
    </location>
</feature>
<evidence type="ECO:0008006" key="4">
    <source>
        <dbReference type="Google" id="ProtNLM"/>
    </source>
</evidence>
<keyword evidence="1" id="KW-0472">Membrane</keyword>
<protein>
    <recommendedName>
        <fullName evidence="4">Ferric oxidoreductase domain-containing protein</fullName>
    </recommendedName>
</protein>
<reference evidence="2 3" key="1">
    <citation type="submission" date="2018-05" db="EMBL/GenBank/DDBJ databases">
        <title>Isolation and characterization of genus Methanoculleus species and their viruses from deep sea marine sediment offshore southwestern Taiwan.</title>
        <authorList>
            <person name="Wei W.-H."/>
            <person name="Chen W.-C."/>
            <person name="Lai M.-C."/>
            <person name="Chen S.-C."/>
        </authorList>
    </citation>
    <scope>NUCLEOTIDE SEQUENCE [LARGE SCALE GENOMIC DNA]</scope>
    <source>
        <strain evidence="2 3">CWC-02</strain>
    </source>
</reference>
<keyword evidence="1" id="KW-1133">Transmembrane helix</keyword>
<proteinExistence type="predicted"/>
<feature type="transmembrane region" description="Helical" evidence="1">
    <location>
        <begin position="25"/>
        <end position="47"/>
    </location>
</feature>
<feature type="transmembrane region" description="Helical" evidence="1">
    <location>
        <begin position="187"/>
        <end position="205"/>
    </location>
</feature>
<dbReference type="Proteomes" id="UP001523230">
    <property type="component" value="Unassembled WGS sequence"/>
</dbReference>
<dbReference type="AlphaFoldDB" id="A0ABD4TCQ2"/>
<comment type="caution">
    <text evidence="2">The sequence shown here is derived from an EMBL/GenBank/DDBJ whole genome shotgun (WGS) entry which is preliminary data.</text>
</comment>
<evidence type="ECO:0000313" key="3">
    <source>
        <dbReference type="Proteomes" id="UP001523230"/>
    </source>
</evidence>
<name>A0ABD4TCQ2_9EURY</name>
<sequence length="231" mass="25619">MKHPGETLIPCREFSGTVTLPRAGAVFAAVVLALYALVAAVVLTAPYGDPIHVIARLTALWGFLALAIAAILTPFLREIMKVFGRPFLAVHHTFAAVGLLLPTMHPVALAIGAMNPAVFIPVFSPWGRFWALAGRPALYLIYIAFAGILLRKYIPKYWRWVHGLMYVALLFAIVHGNLIGDDFENPIIWVLFNTLFALVVAAFVLKRWQMTQKKRASVRSDTSKKRSSRNP</sequence>
<organism evidence="2 3">
    <name type="scientific">Methanoculleus oceani</name>
    <dbReference type="NCBI Taxonomy" id="2184756"/>
    <lineage>
        <taxon>Archaea</taxon>
        <taxon>Methanobacteriati</taxon>
        <taxon>Methanobacteriota</taxon>
        <taxon>Stenosarchaea group</taxon>
        <taxon>Methanomicrobia</taxon>
        <taxon>Methanomicrobiales</taxon>
        <taxon>Methanomicrobiaceae</taxon>
        <taxon>Methanoculleus</taxon>
    </lineage>
</organism>
<evidence type="ECO:0000313" key="2">
    <source>
        <dbReference type="EMBL" id="MCM2465283.1"/>
    </source>
</evidence>
<dbReference type="EMBL" id="QFDM01000001">
    <property type="protein sequence ID" value="MCM2465283.1"/>
    <property type="molecule type" value="Genomic_DNA"/>
</dbReference>
<feature type="transmembrane region" description="Helical" evidence="1">
    <location>
        <begin position="157"/>
        <end position="175"/>
    </location>
</feature>
<gene>
    <name evidence="2" type="ORF">DIC75_02950</name>
</gene>
<feature type="transmembrane region" description="Helical" evidence="1">
    <location>
        <begin position="129"/>
        <end position="150"/>
    </location>
</feature>
<accession>A0ABD4TCQ2</accession>
<keyword evidence="1" id="KW-0812">Transmembrane</keyword>
<evidence type="ECO:0000256" key="1">
    <source>
        <dbReference type="SAM" id="Phobius"/>
    </source>
</evidence>
<feature type="transmembrane region" description="Helical" evidence="1">
    <location>
        <begin position="53"/>
        <end position="76"/>
    </location>
</feature>
<keyword evidence="3" id="KW-1185">Reference proteome</keyword>